<dbReference type="Pfam" id="PF01819">
    <property type="entry name" value="Levi_coat"/>
    <property type="match status" value="1"/>
</dbReference>
<proteinExistence type="predicted"/>
<evidence type="ECO:0000313" key="4">
    <source>
        <dbReference type="EMBL" id="QDH90700.1"/>
    </source>
</evidence>
<dbReference type="GO" id="GO:0019028">
    <property type="term" value="C:viral capsid"/>
    <property type="evidence" value="ECO:0007669"/>
    <property type="project" value="UniProtKB-KW"/>
</dbReference>
<evidence type="ECO:0000256" key="2">
    <source>
        <dbReference type="ARBA" id="ARBA00022561"/>
    </source>
</evidence>
<dbReference type="EMBL" id="MN035727">
    <property type="protein sequence ID" value="QDH90700.1"/>
    <property type="molecule type" value="Genomic_RNA"/>
</dbReference>
<organism evidence="4">
    <name type="scientific">Leviviridae sp</name>
    <dbReference type="NCBI Taxonomy" id="2027243"/>
    <lineage>
        <taxon>Viruses</taxon>
        <taxon>Riboviria</taxon>
        <taxon>Orthornavirae</taxon>
        <taxon>Lenarviricota</taxon>
        <taxon>Leviviricetes</taxon>
        <taxon>Norzivirales</taxon>
        <taxon>Fiersviridae</taxon>
    </lineage>
</organism>
<evidence type="ECO:0000256" key="3">
    <source>
        <dbReference type="ARBA" id="ARBA00022844"/>
    </source>
</evidence>
<keyword evidence="3" id="KW-0946">Virion</keyword>
<reference evidence="4" key="1">
    <citation type="submission" date="2019-05" db="EMBL/GenBank/DDBJ databases">
        <title>Metatranscriptomic reconstruction reveals RNA viruses with the potential to shape carbon cycling in soil.</title>
        <authorList>
            <person name="Starr E.P."/>
            <person name="Nuccio E."/>
            <person name="Pett-Ridge J."/>
            <person name="Banfield J.F."/>
            <person name="Firestone M.K."/>
        </authorList>
    </citation>
    <scope>NUCLEOTIDE SEQUENCE</scope>
    <source>
        <strain evidence="4">H2_Rhizo_Litter_8_scaffold_480</strain>
    </source>
</reference>
<dbReference type="InterPro" id="IPR002703">
    <property type="entry name" value="Levivir_coat"/>
</dbReference>
<dbReference type="GO" id="GO:0005198">
    <property type="term" value="F:structural molecule activity"/>
    <property type="evidence" value="ECO:0007669"/>
    <property type="project" value="InterPro"/>
</dbReference>
<evidence type="ECO:0008006" key="5">
    <source>
        <dbReference type="Google" id="ProtNLM"/>
    </source>
</evidence>
<keyword evidence="2" id="KW-0167">Capsid protein</keyword>
<protein>
    <recommendedName>
        <fullName evidence="5">Coat protein</fullName>
    </recommendedName>
</protein>
<dbReference type="SUPFAM" id="SSF55405">
    <property type="entry name" value="RNA bacteriophage capsid protein"/>
    <property type="match status" value="1"/>
</dbReference>
<accession>A0A514DAR4</accession>
<dbReference type="Gene3D" id="3.30.380.10">
    <property type="entry name" value="MS2 Viral Coat Protein"/>
    <property type="match status" value="1"/>
</dbReference>
<comment type="subcellular location">
    <subcellularLocation>
        <location evidence="1">Virion</location>
    </subcellularLocation>
</comment>
<name>A0A514DAR4_9VIRU</name>
<sequence length="129" mass="13733">MVQLTSLVLKDHAAADVTFAPRDIVNGVATTVNSTGVPIGEQLASFAVSKTQAGKRKVTMKIVLPVVQDVTYSGVTRPTVVRTAYAELTLTFDGTSSTTERQDLHAALKAMLADTTQIKPLIETLASPY</sequence>
<dbReference type="InterPro" id="IPR015954">
    <property type="entry name" value="Phage_RNA-type_capsid"/>
</dbReference>
<evidence type="ECO:0000256" key="1">
    <source>
        <dbReference type="ARBA" id="ARBA00004328"/>
    </source>
</evidence>
<gene>
    <name evidence="4" type="ORF">H2RhizoLitter8480_000003</name>
</gene>